<reference evidence="2" key="2">
    <citation type="submission" date="2025-05" db="UniProtKB">
        <authorList>
            <consortium name="Ensembl"/>
        </authorList>
    </citation>
    <scope>IDENTIFICATION</scope>
    <source>
        <strain evidence="2">Hd-rR</strain>
    </source>
</reference>
<evidence type="ECO:0000256" key="1">
    <source>
        <dbReference type="SAM" id="MobiDB-lite"/>
    </source>
</evidence>
<dbReference type="Ensembl" id="ENSORLT00000033890.1">
    <property type="protein sequence ID" value="ENSORLP00000029469.1"/>
    <property type="gene ID" value="ENSORLG00000028600.1"/>
</dbReference>
<dbReference type="Ensembl" id="ENSORLT00000039397.1">
    <property type="protein sequence ID" value="ENSORLP00000038205.1"/>
    <property type="gene ID" value="ENSORLG00000028600.1"/>
</dbReference>
<dbReference type="GeneID" id="101171839"/>
<evidence type="ECO:0000313" key="2">
    <source>
        <dbReference type="Ensembl" id="ENSORLP00000038205.1"/>
    </source>
</evidence>
<dbReference type="AlphaFoldDB" id="A0A3B3I363"/>
<dbReference type="KEGG" id="ola:101171839"/>
<keyword evidence="3" id="KW-1185">Reference proteome</keyword>
<dbReference type="Bgee" id="ENSORLG00000028600">
    <property type="expression patterns" value="Expressed in testis and 13 other cell types or tissues"/>
</dbReference>
<dbReference type="SUPFAM" id="SSF52047">
    <property type="entry name" value="RNI-like"/>
    <property type="match status" value="2"/>
</dbReference>
<dbReference type="GO" id="GO:1905761">
    <property type="term" value="F:SCF ubiquitin ligase complex binding"/>
    <property type="evidence" value="ECO:0000318"/>
    <property type="project" value="GO_Central"/>
</dbReference>
<dbReference type="PANTHER" id="PTHR13318">
    <property type="entry name" value="PARTNER OF PAIRED, ISOFORM B-RELATED"/>
    <property type="match status" value="1"/>
</dbReference>
<organism evidence="2 3">
    <name type="scientific">Oryzias latipes</name>
    <name type="common">Japanese rice fish</name>
    <name type="synonym">Japanese killifish</name>
    <dbReference type="NCBI Taxonomy" id="8090"/>
    <lineage>
        <taxon>Eukaryota</taxon>
        <taxon>Metazoa</taxon>
        <taxon>Chordata</taxon>
        <taxon>Craniata</taxon>
        <taxon>Vertebrata</taxon>
        <taxon>Euteleostomi</taxon>
        <taxon>Actinopterygii</taxon>
        <taxon>Neopterygii</taxon>
        <taxon>Teleostei</taxon>
        <taxon>Neoteleostei</taxon>
        <taxon>Acanthomorphata</taxon>
        <taxon>Ovalentaria</taxon>
        <taxon>Atherinomorphae</taxon>
        <taxon>Beloniformes</taxon>
        <taxon>Adrianichthyidae</taxon>
        <taxon>Oryziinae</taxon>
        <taxon>Oryzias</taxon>
    </lineage>
</organism>
<feature type="region of interest" description="Disordered" evidence="1">
    <location>
        <begin position="317"/>
        <end position="339"/>
    </location>
</feature>
<protein>
    <submittedName>
        <fullName evidence="2">Si:ch211-214j8.12</fullName>
    </submittedName>
</protein>
<sequence length="651" mass="72335">MPLFRAVDEHALRKPRPRRWRLRNPPHESDWRAHEGVPSLTRLCLLNLADNMKEVWTKDYADNYLNHYVFRYIMGPFNLLPGDLVEELMWLLGCRKQLSRAALHLLLVPQLKNLSLVTCPSLVIPSLCVHIAACCQGLWSLDLSGALQLPSKFLCETLQTLPALRSLSLAGTPCDSSVIRTIVCRCRFLRHLDVSRCHLLSPAALLPLGGAAFSPSSLSPSPIPSASCSAPASSPSPLPLISLLALDVGFGEQTGDPAVAAAYLLLVLPGLERVALDELTQACCLIQHREFWKADEFADKLGIPRLEEVWRERIQGEQGKNWRKRREGNSPNKEDETEEEELILLNGYESEEEEVAGAEFPDFPDEAEDKAGVSSQSDLILNLRDVKGVSCDCVGSLSHLCPNITSMSVNIDVDGDISPFASSIRTWSNQLRTLSVHHPGPLADLLPALQVAGSSLTSLTLEGVKTSPQTPLLEIIRGCPKLRDLHMSGEPPGTRQEEGADDHLGEPDLPQLPNLCSLSLSFSYEHSQMKPAMSWTSLQRVLKCLLIGSPSLEKLSFVSVPCPLNGVLWSLLFGANWARRHVRASACFPPTPLERLQRIDLRRTDVLMGTVNMIMRHSKRLRFVDLSHCWNISKVEYLNRKSCDRVQVVWV</sequence>
<accession>A0A3B3I363</accession>
<dbReference type="OrthoDB" id="16120at2759"/>
<gene>
    <name evidence="2" type="primary">si:ch211-214j8.12</name>
</gene>
<feature type="region of interest" description="Disordered" evidence="1">
    <location>
        <begin position="486"/>
        <end position="506"/>
    </location>
</feature>
<dbReference type="GeneTree" id="ENSGT00610000087464"/>
<dbReference type="STRING" id="8090.ENSORLP00000038205"/>
<proteinExistence type="predicted"/>
<evidence type="ECO:0000313" key="3">
    <source>
        <dbReference type="Proteomes" id="UP000001038"/>
    </source>
</evidence>
<reference evidence="2 3" key="1">
    <citation type="journal article" date="2007" name="Nature">
        <title>The medaka draft genome and insights into vertebrate genome evolution.</title>
        <authorList>
            <person name="Kasahara M."/>
            <person name="Naruse K."/>
            <person name="Sasaki S."/>
            <person name="Nakatani Y."/>
            <person name="Qu W."/>
            <person name="Ahsan B."/>
            <person name="Yamada T."/>
            <person name="Nagayasu Y."/>
            <person name="Doi K."/>
            <person name="Kasai Y."/>
            <person name="Jindo T."/>
            <person name="Kobayashi D."/>
            <person name="Shimada A."/>
            <person name="Toyoda A."/>
            <person name="Kuroki Y."/>
            <person name="Fujiyama A."/>
            <person name="Sasaki T."/>
            <person name="Shimizu A."/>
            <person name="Asakawa S."/>
            <person name="Shimizu N."/>
            <person name="Hashimoto S."/>
            <person name="Yang J."/>
            <person name="Lee Y."/>
            <person name="Matsushima K."/>
            <person name="Sugano S."/>
            <person name="Sakaizumi M."/>
            <person name="Narita T."/>
            <person name="Ohishi K."/>
            <person name="Haga S."/>
            <person name="Ohta F."/>
            <person name="Nomoto H."/>
            <person name="Nogata K."/>
            <person name="Morishita T."/>
            <person name="Endo T."/>
            <person name="Shin-I T."/>
            <person name="Takeda H."/>
            <person name="Morishita S."/>
            <person name="Kohara Y."/>
        </authorList>
    </citation>
    <scope>NUCLEOTIDE SEQUENCE [LARGE SCALE GENOMIC DNA]</scope>
    <source>
        <strain evidence="2 3">Hd-rR</strain>
    </source>
</reference>
<dbReference type="Gene3D" id="3.80.10.10">
    <property type="entry name" value="Ribonuclease Inhibitor"/>
    <property type="match status" value="2"/>
</dbReference>
<feature type="compositionally biased region" description="Basic and acidic residues" evidence="1">
    <location>
        <begin position="495"/>
        <end position="506"/>
    </location>
</feature>
<dbReference type="InterPro" id="IPR032675">
    <property type="entry name" value="LRR_dom_sf"/>
</dbReference>
<dbReference type="Proteomes" id="UP000001038">
    <property type="component" value="Chromosome 9"/>
</dbReference>
<name>A0A3B3I363_ORYLA</name>